<dbReference type="AlphaFoldDB" id="A0A653D2T0"/>
<dbReference type="GO" id="GO:0008270">
    <property type="term" value="F:zinc ion binding"/>
    <property type="evidence" value="ECO:0007669"/>
    <property type="project" value="UniProtKB-KW"/>
</dbReference>
<organism evidence="7 8">
    <name type="scientific">Callosobruchus maculatus</name>
    <name type="common">Southern cowpea weevil</name>
    <name type="synonym">Pulse bruchid</name>
    <dbReference type="NCBI Taxonomy" id="64391"/>
    <lineage>
        <taxon>Eukaryota</taxon>
        <taxon>Metazoa</taxon>
        <taxon>Ecdysozoa</taxon>
        <taxon>Arthropoda</taxon>
        <taxon>Hexapoda</taxon>
        <taxon>Insecta</taxon>
        <taxon>Pterygota</taxon>
        <taxon>Neoptera</taxon>
        <taxon>Endopterygota</taxon>
        <taxon>Coleoptera</taxon>
        <taxon>Polyphaga</taxon>
        <taxon>Cucujiformia</taxon>
        <taxon>Chrysomeloidea</taxon>
        <taxon>Chrysomelidae</taxon>
        <taxon>Bruchinae</taxon>
        <taxon>Bruchini</taxon>
        <taxon>Callosobruchus</taxon>
    </lineage>
</organism>
<dbReference type="PROSITE" id="PS50089">
    <property type="entry name" value="ZF_RING_2"/>
    <property type="match status" value="1"/>
</dbReference>
<accession>A0A653D2T0</accession>
<evidence type="ECO:0000259" key="6">
    <source>
        <dbReference type="PROSITE" id="PS52051"/>
    </source>
</evidence>
<name>A0A653D2T0_CALMS</name>
<dbReference type="InterPro" id="IPR033467">
    <property type="entry name" value="Tesmin/TSO1-like_CXC"/>
</dbReference>
<dbReference type="Pfam" id="PF16682">
    <property type="entry name" value="MSL2-CXC"/>
    <property type="match status" value="1"/>
</dbReference>
<evidence type="ECO:0000256" key="3">
    <source>
        <dbReference type="PROSITE-ProRule" id="PRU00175"/>
    </source>
</evidence>
<dbReference type="InterPro" id="IPR032043">
    <property type="entry name" value="Msl2_Znf-RING"/>
</dbReference>
<dbReference type="Pfam" id="PF16685">
    <property type="entry name" value="zf-RING_10"/>
    <property type="match status" value="1"/>
</dbReference>
<evidence type="ECO:0000256" key="4">
    <source>
        <dbReference type="PROSITE-ProRule" id="PRU01396"/>
    </source>
</evidence>
<dbReference type="SMART" id="SM01114">
    <property type="entry name" value="CXC"/>
    <property type="match status" value="1"/>
</dbReference>
<keyword evidence="1 3" id="KW-0479">Metal-binding</keyword>
<dbReference type="Proteomes" id="UP000410492">
    <property type="component" value="Unassembled WGS sequence"/>
</dbReference>
<evidence type="ECO:0000256" key="2">
    <source>
        <dbReference type="ARBA" id="ARBA00022833"/>
    </source>
</evidence>
<gene>
    <name evidence="7" type="ORF">CALMAC_LOCUS13928</name>
</gene>
<dbReference type="EMBL" id="CAACVG010009893">
    <property type="protein sequence ID" value="VEN54463.1"/>
    <property type="molecule type" value="Genomic_DNA"/>
</dbReference>
<dbReference type="InterPro" id="IPR001841">
    <property type="entry name" value="Znf_RING"/>
</dbReference>
<dbReference type="InterPro" id="IPR037922">
    <property type="entry name" value="MSL2"/>
</dbReference>
<dbReference type="GO" id="GO:0016567">
    <property type="term" value="P:protein ubiquitination"/>
    <property type="evidence" value="ECO:0007669"/>
    <property type="project" value="TreeGrafter"/>
</dbReference>
<evidence type="ECO:0000256" key="1">
    <source>
        <dbReference type="ARBA" id="ARBA00022771"/>
    </source>
</evidence>
<dbReference type="InterPro" id="IPR013083">
    <property type="entry name" value="Znf_RING/FYVE/PHD"/>
</dbReference>
<dbReference type="OrthoDB" id="10012174at2759"/>
<dbReference type="Gene3D" id="3.30.40.10">
    <property type="entry name" value="Zinc/RING finger domain, C3HC4 (zinc finger)"/>
    <property type="match status" value="1"/>
</dbReference>
<evidence type="ECO:0000313" key="8">
    <source>
        <dbReference type="Proteomes" id="UP000410492"/>
    </source>
</evidence>
<comment type="similarity">
    <text evidence="4">Belongs to the MSL2 family.</text>
</comment>
<feature type="domain" description="RING-type" evidence="5">
    <location>
        <begin position="54"/>
        <end position="95"/>
    </location>
</feature>
<dbReference type="PANTHER" id="PTHR16048">
    <property type="entry name" value="MSL2-RELATED"/>
    <property type="match status" value="1"/>
</dbReference>
<evidence type="ECO:0000259" key="5">
    <source>
        <dbReference type="PROSITE" id="PS50089"/>
    </source>
</evidence>
<keyword evidence="4" id="KW-0158">Chromosome</keyword>
<keyword evidence="4" id="KW-0539">Nucleus</keyword>
<sequence length="408" mass="45246">MMNLKEKTIPGPKMNATNLYVTTTQIIMKSDPKNPNSWQDLYRLVPYLRNSLCCVVCSNLLVDPLTPTIAQCQHHLCRSCKGGRKKIKPACEGCKECNDYTDNKRLRILLQCYKKMCISLINSPLFHSINVQASHPGNGFERGAGNLILLIKEGACFEDEYTSNGGLPKSAYSILPCVYTNSTITQNNQSQPTNSDNKKALLNSNVQNRSFYSVLYPGNGSKITLKRKQKDCATSSTKSHPGAARQKEFTENALFKKPFTVKPKKGCRCGNATATPGKLTCCGQRCPCYVDSKACLECKCRGCRNPHRVDGQKGEYGKFCCNKPEIKMETTPAACGEAIEVPFINWEYLNVKLGTEVMAPPGAHIWTPTPPSIVGPLEDHVYGEPERRFESAMLQGKSEHSIGFSSKY</sequence>
<keyword evidence="2" id="KW-0862">Zinc</keyword>
<proteinExistence type="inferred from homology"/>
<dbReference type="CDD" id="cd13122">
    <property type="entry name" value="MSL2_CXC"/>
    <property type="match status" value="1"/>
</dbReference>
<keyword evidence="1 3" id="KW-0863">Zinc-finger</keyword>
<dbReference type="InterPro" id="IPR032049">
    <property type="entry name" value="Msl2-CXC"/>
</dbReference>
<keyword evidence="8" id="KW-1185">Reference proteome</keyword>
<dbReference type="PANTHER" id="PTHR16048:SF3">
    <property type="entry name" value="E3 UBIQUITIN-PROTEIN LIGASE MSL2"/>
    <property type="match status" value="1"/>
</dbReference>
<dbReference type="GO" id="GO:0061630">
    <property type="term" value="F:ubiquitin protein ligase activity"/>
    <property type="evidence" value="ECO:0007669"/>
    <property type="project" value="InterPro"/>
</dbReference>
<dbReference type="GO" id="GO:0072487">
    <property type="term" value="C:MSL complex"/>
    <property type="evidence" value="ECO:0007669"/>
    <property type="project" value="UniProtKB-UniRule"/>
</dbReference>
<reference evidence="7 8" key="1">
    <citation type="submission" date="2019-01" db="EMBL/GenBank/DDBJ databases">
        <authorList>
            <person name="Sayadi A."/>
        </authorList>
    </citation>
    <scope>NUCLEOTIDE SEQUENCE [LARGE SCALE GENOMIC DNA]</scope>
</reference>
<evidence type="ECO:0000313" key="7">
    <source>
        <dbReference type="EMBL" id="VEN54463.1"/>
    </source>
</evidence>
<feature type="domain" description="CXC MSL2-type" evidence="6">
    <location>
        <begin position="262"/>
        <end position="313"/>
    </location>
</feature>
<dbReference type="PROSITE" id="PS52051">
    <property type="entry name" value="CXC_MSL2"/>
    <property type="match status" value="1"/>
</dbReference>
<protein>
    <submittedName>
        <fullName evidence="7">Uncharacterized protein</fullName>
    </submittedName>
</protein>